<keyword evidence="3" id="KW-0997">Cell inner membrane</keyword>
<keyword evidence="2" id="KW-1003">Cell membrane</keyword>
<keyword evidence="5 7" id="KW-1133">Transmembrane helix</keyword>
<evidence type="ECO:0000256" key="2">
    <source>
        <dbReference type="ARBA" id="ARBA00022475"/>
    </source>
</evidence>
<evidence type="ECO:0000256" key="3">
    <source>
        <dbReference type="ARBA" id="ARBA00022519"/>
    </source>
</evidence>
<organism evidence="9 10">
    <name type="scientific">Pontibacterium sinense</name>
    <dbReference type="NCBI Taxonomy" id="2781979"/>
    <lineage>
        <taxon>Bacteria</taxon>
        <taxon>Pseudomonadati</taxon>
        <taxon>Pseudomonadota</taxon>
        <taxon>Gammaproteobacteria</taxon>
        <taxon>Oceanospirillales</taxon>
        <taxon>Oceanospirillaceae</taxon>
        <taxon>Pontibacterium</taxon>
    </lineage>
</organism>
<name>A0A8J7FD89_9GAMM</name>
<evidence type="ECO:0000313" key="9">
    <source>
        <dbReference type="EMBL" id="MBE9397551.1"/>
    </source>
</evidence>
<dbReference type="RefSeq" id="WP_193953103.1">
    <property type="nucleotide sequence ID" value="NZ_JADEYS010000008.1"/>
</dbReference>
<dbReference type="EMBL" id="JADEYS010000008">
    <property type="protein sequence ID" value="MBE9397551.1"/>
    <property type="molecule type" value="Genomic_DNA"/>
</dbReference>
<feature type="domain" description="Mce/MlaD" evidence="8">
    <location>
        <begin position="295"/>
        <end position="384"/>
    </location>
</feature>
<keyword evidence="4 7" id="KW-0812">Transmembrane</keyword>
<reference evidence="9" key="1">
    <citation type="submission" date="2020-10" db="EMBL/GenBank/DDBJ databases">
        <title>Bacterium isolated from coastal waters sediment.</title>
        <authorList>
            <person name="Chen R.-J."/>
            <person name="Lu D.-C."/>
            <person name="Zhu K.-L."/>
            <person name="Du Z.-J."/>
        </authorList>
    </citation>
    <scope>NUCLEOTIDE SEQUENCE</scope>
    <source>
        <strain evidence="9">N1Y112</strain>
    </source>
</reference>
<dbReference type="AlphaFoldDB" id="A0A8J7FD89"/>
<dbReference type="Pfam" id="PF02470">
    <property type="entry name" value="MlaD"/>
    <property type="match status" value="3"/>
</dbReference>
<dbReference type="InterPro" id="IPR051800">
    <property type="entry name" value="PqiA-PqiB_transport"/>
</dbReference>
<dbReference type="Proteomes" id="UP000640333">
    <property type="component" value="Unassembled WGS sequence"/>
</dbReference>
<keyword evidence="6 7" id="KW-0472">Membrane</keyword>
<sequence length="537" mass="58248">MSNEPKVSTSRRLSPVWFIPLLAVLIAVWLAVRAWQEAGPVIQIEFSAASGIEVGKTRIRYRDVEVGVVKSIQLSDDFNKVRITAEMDAYVSPLINDQSNFWVVSPRVSRSGISGIETLLSGVYIEMDSGGEGVGESQTKFVGLEEPPSVRSYDKGSSYLLVADTLGSLDIASPVYHREVPVGEVTGYKLLTDQSKVQIRMFVKAPFDELIKEHSQFWNVSGFGATIGLDGVELDVGSLSSLIAGGVEFDTPINLSSESSLADPGRTFYLFPSKDAVSEGAISVSYPFLLHFEGSVRGLKVGAPVEYLGIQVGRVEHIALDYESRDANRVNVLIAIQPERMGQGVVPSKEQIREAMDQLVAQGMQARLSSGSLIGGSLFVDLVPNAGEPGRIKEHGEYPLLPTAENEFSQITRQLTSIMEKIQGLPIEEIGVDLKSGLKSLRSVMGDLEDAKLGESAGGVLENLQDATDGLDGTADQLERTLKSLDQTVAPDSDLSHTLTSALDDISDAAKSMKQLTDQLQRYPDALLRGRDEDKEE</sequence>
<evidence type="ECO:0000256" key="6">
    <source>
        <dbReference type="ARBA" id="ARBA00023136"/>
    </source>
</evidence>
<evidence type="ECO:0000256" key="4">
    <source>
        <dbReference type="ARBA" id="ARBA00022692"/>
    </source>
</evidence>
<feature type="transmembrane region" description="Helical" evidence="7">
    <location>
        <begin position="12"/>
        <end position="32"/>
    </location>
</feature>
<proteinExistence type="predicted"/>
<dbReference type="GO" id="GO:0005886">
    <property type="term" value="C:plasma membrane"/>
    <property type="evidence" value="ECO:0007669"/>
    <property type="project" value="UniProtKB-SubCell"/>
</dbReference>
<dbReference type="InterPro" id="IPR003399">
    <property type="entry name" value="Mce/MlaD"/>
</dbReference>
<dbReference type="PANTHER" id="PTHR30462">
    <property type="entry name" value="INTERMEMBRANE TRANSPORT PROTEIN PQIB-RELATED"/>
    <property type="match status" value="1"/>
</dbReference>
<comment type="caution">
    <text evidence="9">The sequence shown here is derived from an EMBL/GenBank/DDBJ whole genome shotgun (WGS) entry which is preliminary data.</text>
</comment>
<keyword evidence="10" id="KW-1185">Reference proteome</keyword>
<evidence type="ECO:0000313" key="10">
    <source>
        <dbReference type="Proteomes" id="UP000640333"/>
    </source>
</evidence>
<evidence type="ECO:0000256" key="1">
    <source>
        <dbReference type="ARBA" id="ARBA00004533"/>
    </source>
</evidence>
<feature type="domain" description="Mce/MlaD" evidence="8">
    <location>
        <begin position="157"/>
        <end position="216"/>
    </location>
</feature>
<feature type="domain" description="Mce/MlaD" evidence="8">
    <location>
        <begin position="39"/>
        <end position="130"/>
    </location>
</feature>
<evidence type="ECO:0000256" key="7">
    <source>
        <dbReference type="SAM" id="Phobius"/>
    </source>
</evidence>
<evidence type="ECO:0000256" key="5">
    <source>
        <dbReference type="ARBA" id="ARBA00022989"/>
    </source>
</evidence>
<protein>
    <submittedName>
        <fullName evidence="9">MCE family protein</fullName>
    </submittedName>
</protein>
<accession>A0A8J7FD89</accession>
<dbReference type="PANTHER" id="PTHR30462:SF0">
    <property type="entry name" value="INTERMEMBRANE TRANSPORT PROTEIN YEBT"/>
    <property type="match status" value="1"/>
</dbReference>
<comment type="subcellular location">
    <subcellularLocation>
        <location evidence="1">Cell inner membrane</location>
    </subcellularLocation>
</comment>
<gene>
    <name evidence="9" type="ORF">IOQ59_09800</name>
</gene>
<evidence type="ECO:0000259" key="8">
    <source>
        <dbReference type="Pfam" id="PF02470"/>
    </source>
</evidence>